<evidence type="ECO:0000313" key="2">
    <source>
        <dbReference type="EMBL" id="WAR30516.1"/>
    </source>
</evidence>
<organism evidence="2 3">
    <name type="scientific">Mya arenaria</name>
    <name type="common">Soft-shell clam</name>
    <dbReference type="NCBI Taxonomy" id="6604"/>
    <lineage>
        <taxon>Eukaryota</taxon>
        <taxon>Metazoa</taxon>
        <taxon>Spiralia</taxon>
        <taxon>Lophotrochozoa</taxon>
        <taxon>Mollusca</taxon>
        <taxon>Bivalvia</taxon>
        <taxon>Autobranchia</taxon>
        <taxon>Heteroconchia</taxon>
        <taxon>Euheterodonta</taxon>
        <taxon>Imparidentia</taxon>
        <taxon>Neoheterodontei</taxon>
        <taxon>Myida</taxon>
        <taxon>Myoidea</taxon>
        <taxon>Myidae</taxon>
        <taxon>Mya</taxon>
    </lineage>
</organism>
<dbReference type="Proteomes" id="UP001164746">
    <property type="component" value="Chromosome 17"/>
</dbReference>
<keyword evidence="3" id="KW-1185">Reference proteome</keyword>
<reference evidence="2" key="1">
    <citation type="submission" date="2022-11" db="EMBL/GenBank/DDBJ databases">
        <title>Centuries of genome instability and evolution in soft-shell clam transmissible cancer (bioRxiv).</title>
        <authorList>
            <person name="Hart S.F.M."/>
            <person name="Yonemitsu M.A."/>
            <person name="Giersch R.M."/>
            <person name="Beal B.F."/>
            <person name="Arriagada G."/>
            <person name="Davis B.W."/>
            <person name="Ostrander E.A."/>
            <person name="Goff S.P."/>
            <person name="Metzger M.J."/>
        </authorList>
    </citation>
    <scope>NUCLEOTIDE SEQUENCE</scope>
    <source>
        <strain evidence="2">MELC-2E11</strain>
        <tissue evidence="2">Siphon/mantle</tissue>
    </source>
</reference>
<evidence type="ECO:0000313" key="3">
    <source>
        <dbReference type="Proteomes" id="UP001164746"/>
    </source>
</evidence>
<gene>
    <name evidence="2" type="ORF">MAR_033058</name>
</gene>
<name>A0ABY7GBN5_MYAAR</name>
<protein>
    <recommendedName>
        <fullName evidence="1">Phorbol-ester/DAG-type domain-containing protein</fullName>
    </recommendedName>
</protein>
<accession>A0ABY7GBN5</accession>
<proteinExistence type="predicted"/>
<dbReference type="InterPro" id="IPR002219">
    <property type="entry name" value="PKC_DAG/PE"/>
</dbReference>
<dbReference type="EMBL" id="CP111028">
    <property type="protein sequence ID" value="WAR30516.1"/>
    <property type="molecule type" value="Genomic_DNA"/>
</dbReference>
<dbReference type="PROSITE" id="PS50081">
    <property type="entry name" value="ZF_DAG_PE_2"/>
    <property type="match status" value="1"/>
</dbReference>
<evidence type="ECO:0000259" key="1">
    <source>
        <dbReference type="PROSITE" id="PS50081"/>
    </source>
</evidence>
<feature type="domain" description="Phorbol-ester/DAG-type" evidence="1">
    <location>
        <begin position="1"/>
        <end position="41"/>
    </location>
</feature>
<sequence>MIDDLCIMCRSLVRPKQKGKKCISCGKKQHEQCLEDGAETCSFVCGPCEENISERESCINIDDIINEPPLFEISSMKKFSMNHQFWNGAFRRARPWYLDGTFKVRKVIPFSSGSTFLRSGVYKKQRFYKERYWVVKSLLALPFLPPQHIESAFRRLREKATTPKLEILCEYIDHQWMFYSCWTVREWSCYRQSVRTNNDCGGWHIWINCKAGRSNLQFYVLVPLLQREAETVGKTNTACVRAHLVPPLPTVYREIDVKLQDLWSSFDDG</sequence>